<evidence type="ECO:0000256" key="4">
    <source>
        <dbReference type="ARBA" id="ARBA00022840"/>
    </source>
</evidence>
<evidence type="ECO:0000259" key="6">
    <source>
        <dbReference type="PROSITE" id="PS51194"/>
    </source>
</evidence>
<proteinExistence type="predicted"/>
<accession>A0A517T6R3</accession>
<keyword evidence="2" id="KW-0378">Hydrolase</keyword>
<dbReference type="SUPFAM" id="SSF52540">
    <property type="entry name" value="P-loop containing nucleoside triphosphate hydrolases"/>
    <property type="match status" value="1"/>
</dbReference>
<dbReference type="KEGG" id="chya:V22_12950"/>
<evidence type="ECO:0000259" key="5">
    <source>
        <dbReference type="PROSITE" id="PS51192"/>
    </source>
</evidence>
<evidence type="ECO:0000313" key="8">
    <source>
        <dbReference type="Proteomes" id="UP000319976"/>
    </source>
</evidence>
<dbReference type="InterPro" id="IPR027417">
    <property type="entry name" value="P-loop_NTPase"/>
</dbReference>
<dbReference type="GO" id="GO:0005524">
    <property type="term" value="F:ATP binding"/>
    <property type="evidence" value="ECO:0007669"/>
    <property type="project" value="UniProtKB-KW"/>
</dbReference>
<dbReference type="GO" id="GO:0004386">
    <property type="term" value="F:helicase activity"/>
    <property type="evidence" value="ECO:0007669"/>
    <property type="project" value="UniProtKB-KW"/>
</dbReference>
<evidence type="ECO:0000313" key="7">
    <source>
        <dbReference type="EMBL" id="QDT64064.1"/>
    </source>
</evidence>
<dbReference type="Gene3D" id="3.40.50.300">
    <property type="entry name" value="P-loop containing nucleotide triphosphate hydrolases"/>
    <property type="match status" value="2"/>
</dbReference>
<organism evidence="7 8">
    <name type="scientific">Calycomorphotria hydatis</name>
    <dbReference type="NCBI Taxonomy" id="2528027"/>
    <lineage>
        <taxon>Bacteria</taxon>
        <taxon>Pseudomonadati</taxon>
        <taxon>Planctomycetota</taxon>
        <taxon>Planctomycetia</taxon>
        <taxon>Planctomycetales</taxon>
        <taxon>Planctomycetaceae</taxon>
        <taxon>Calycomorphotria</taxon>
    </lineage>
</organism>
<evidence type="ECO:0000256" key="1">
    <source>
        <dbReference type="ARBA" id="ARBA00022741"/>
    </source>
</evidence>
<dbReference type="InterPro" id="IPR011545">
    <property type="entry name" value="DEAD/DEAH_box_helicase_dom"/>
</dbReference>
<evidence type="ECO:0000256" key="3">
    <source>
        <dbReference type="ARBA" id="ARBA00022806"/>
    </source>
</evidence>
<dbReference type="Proteomes" id="UP000319976">
    <property type="component" value="Chromosome"/>
</dbReference>
<dbReference type="OrthoDB" id="221352at2"/>
<dbReference type="Pfam" id="PF00271">
    <property type="entry name" value="Helicase_C"/>
    <property type="match status" value="1"/>
</dbReference>
<dbReference type="Pfam" id="PF00270">
    <property type="entry name" value="DEAD"/>
    <property type="match status" value="1"/>
</dbReference>
<dbReference type="GO" id="GO:0016787">
    <property type="term" value="F:hydrolase activity"/>
    <property type="evidence" value="ECO:0007669"/>
    <property type="project" value="UniProtKB-KW"/>
</dbReference>
<dbReference type="EMBL" id="CP036316">
    <property type="protein sequence ID" value="QDT64064.1"/>
    <property type="molecule type" value="Genomic_DNA"/>
</dbReference>
<keyword evidence="3 7" id="KW-0347">Helicase</keyword>
<dbReference type="PANTHER" id="PTHR12131:SF1">
    <property type="entry name" value="ATP-DEPENDENT RNA HELICASE SUPV3L1, MITOCHONDRIAL-RELATED"/>
    <property type="match status" value="1"/>
</dbReference>
<feature type="domain" description="Helicase C-terminal" evidence="6">
    <location>
        <begin position="291"/>
        <end position="480"/>
    </location>
</feature>
<keyword evidence="4" id="KW-0067">ATP-binding</keyword>
<gene>
    <name evidence="7" type="ORF">V22_12950</name>
</gene>
<dbReference type="PANTHER" id="PTHR12131">
    <property type="entry name" value="ATP-DEPENDENT RNA AND DNA HELICASE"/>
    <property type="match status" value="1"/>
</dbReference>
<dbReference type="RefSeq" id="WP_145260920.1">
    <property type="nucleotide sequence ID" value="NZ_CP036316.1"/>
</dbReference>
<dbReference type="AlphaFoldDB" id="A0A517T6R3"/>
<dbReference type="InterPro" id="IPR050699">
    <property type="entry name" value="RNA-DNA_Helicase"/>
</dbReference>
<keyword evidence="8" id="KW-1185">Reference proteome</keyword>
<reference evidence="7 8" key="1">
    <citation type="submission" date="2019-02" db="EMBL/GenBank/DDBJ databases">
        <title>Deep-cultivation of Planctomycetes and their phenomic and genomic characterization uncovers novel biology.</title>
        <authorList>
            <person name="Wiegand S."/>
            <person name="Jogler M."/>
            <person name="Boedeker C."/>
            <person name="Pinto D."/>
            <person name="Vollmers J."/>
            <person name="Rivas-Marin E."/>
            <person name="Kohn T."/>
            <person name="Peeters S.H."/>
            <person name="Heuer A."/>
            <person name="Rast P."/>
            <person name="Oberbeckmann S."/>
            <person name="Bunk B."/>
            <person name="Jeske O."/>
            <person name="Meyerdierks A."/>
            <person name="Storesund J.E."/>
            <person name="Kallscheuer N."/>
            <person name="Luecker S."/>
            <person name="Lage O.M."/>
            <person name="Pohl T."/>
            <person name="Merkel B.J."/>
            <person name="Hornburger P."/>
            <person name="Mueller R.-W."/>
            <person name="Bruemmer F."/>
            <person name="Labrenz M."/>
            <person name="Spormann A.M."/>
            <person name="Op den Camp H."/>
            <person name="Overmann J."/>
            <person name="Amann R."/>
            <person name="Jetten M.S.M."/>
            <person name="Mascher T."/>
            <person name="Medema M.H."/>
            <person name="Devos D.P."/>
            <person name="Kaster A.-K."/>
            <person name="Ovreas L."/>
            <person name="Rohde M."/>
            <person name="Galperin M.Y."/>
            <person name="Jogler C."/>
        </authorList>
    </citation>
    <scope>NUCLEOTIDE SEQUENCE [LARGE SCALE GENOMIC DNA]</scope>
    <source>
        <strain evidence="7 8">V22</strain>
    </source>
</reference>
<dbReference type="GO" id="GO:0003676">
    <property type="term" value="F:nucleic acid binding"/>
    <property type="evidence" value="ECO:0007669"/>
    <property type="project" value="InterPro"/>
</dbReference>
<dbReference type="InterPro" id="IPR014001">
    <property type="entry name" value="Helicase_ATP-bd"/>
</dbReference>
<name>A0A517T6R3_9PLAN</name>
<dbReference type="PROSITE" id="PS51192">
    <property type="entry name" value="HELICASE_ATP_BIND_1"/>
    <property type="match status" value="1"/>
</dbReference>
<dbReference type="SMART" id="SM00490">
    <property type="entry name" value="HELICc"/>
    <property type="match status" value="1"/>
</dbReference>
<sequence length="711" mass="80317">MPVDLELIQSIRKRLASTQEIVNEPFGIVSDLCRAVSQDADAAESHEVVLRAMEYREEFGEYRIIIDGLIRQMGLFPYLSPESLSLADLLAYEAHRPDGLSDQVVFHRAQARVYHLLSAGENVALSAPTSFGKSLVVDAMIASGKYKNIVIVVPTLALIDETRRRLTLKFSQEYKVITRPSQAKAAKNIFIFTQERVLETDDWSFIDFFVIDEFYKLSPSSENDDRAILLNQALYILARTGAQFYMLGPNIEGVTQENRLKLELRVVKEPNYHTVATEMHRLDPGDDEFGALLDLCGELDSQTIIFCKSPQRASDVAKRLIDAGVGGRKDGLKDASGWIGETYHPEWHLCKALATGIGIHHGRVPRSLAQYIVRQFNEEQIQFLVCTSTLIEGVNTKARNIIIFDNVIDGEPLDLFTFNNIKGRSGRMFKYFVGHVYVFHTDPSVGLPFVDVPVFSQSERASDSLLIQMDEDDLSEESLTRRRRFVEQDVLSFSVLKKNRGVDPDKQIALAEIILNSSKNQKNLLAWSSMPRYEELKFVCELIFDTFDGRRIGSGSITSAAQLTYMINGLKRRVSIREMIEDRLAFGNNAYDPDASVTKVLDFLRLWANFHFPRLLRALNLIQRDVLDGMGLPSGSYEWFASQVETLFVDPVLTGVEEFGIPFETAKKISDIISTEGDFDTAFMQLKRADLTNFDLSPFEIELINDAVAHL</sequence>
<dbReference type="PROSITE" id="PS51194">
    <property type="entry name" value="HELICASE_CTER"/>
    <property type="match status" value="1"/>
</dbReference>
<evidence type="ECO:0000256" key="2">
    <source>
        <dbReference type="ARBA" id="ARBA00022801"/>
    </source>
</evidence>
<protein>
    <submittedName>
        <fullName evidence="7">Ski2-like helicase</fullName>
    </submittedName>
</protein>
<keyword evidence="1" id="KW-0547">Nucleotide-binding</keyword>
<feature type="domain" description="Helicase ATP-binding" evidence="5">
    <location>
        <begin position="114"/>
        <end position="241"/>
    </location>
</feature>
<dbReference type="InterPro" id="IPR001650">
    <property type="entry name" value="Helicase_C-like"/>
</dbReference>